<dbReference type="EMBL" id="BQFK01000003">
    <property type="protein sequence ID" value="GJJ43200.1"/>
    <property type="molecule type" value="Genomic_DNA"/>
</dbReference>
<accession>A0ABD0BK51</accession>
<protein>
    <submittedName>
        <fullName evidence="1">Uncharacterized protein</fullName>
    </submittedName>
</protein>
<proteinExistence type="predicted"/>
<gene>
    <name evidence="1" type="ORF">CULCOIPH005_13890</name>
</gene>
<sequence>MSVRLEGKVLKWEKWAGTPFILWIDNRWGWGRGALWGCRMETHPFYYVARITGTIWKMLYF</sequence>
<name>A0ABD0BK51_CORUL</name>
<reference evidence="1 2" key="1">
    <citation type="submission" date="2021-11" db="EMBL/GenBank/DDBJ databases">
        <title>Whole genome sequences of diphtheriae toxin producing Corynebacterium ulcerans isolates from cats in Osaka, Japan.</title>
        <authorList>
            <person name="Umeda K."/>
            <person name="Hirai Y."/>
        </authorList>
    </citation>
    <scope>NUCLEOTIDE SEQUENCE [LARGE SCALE GENOMIC DNA]</scope>
    <source>
        <strain evidence="1 2">12109B-1</strain>
    </source>
</reference>
<comment type="caution">
    <text evidence="1">The sequence shown here is derived from an EMBL/GenBank/DDBJ whole genome shotgun (WGS) entry which is preliminary data.</text>
</comment>
<organism evidence="1 2">
    <name type="scientific">Corynebacterium ulcerans</name>
    <dbReference type="NCBI Taxonomy" id="65058"/>
    <lineage>
        <taxon>Bacteria</taxon>
        <taxon>Bacillati</taxon>
        <taxon>Actinomycetota</taxon>
        <taxon>Actinomycetes</taxon>
        <taxon>Mycobacteriales</taxon>
        <taxon>Corynebacteriaceae</taxon>
        <taxon>Corynebacterium</taxon>
    </lineage>
</organism>
<evidence type="ECO:0000313" key="1">
    <source>
        <dbReference type="EMBL" id="GJJ43200.1"/>
    </source>
</evidence>
<dbReference type="Proteomes" id="UP001205910">
    <property type="component" value="Unassembled WGS sequence"/>
</dbReference>
<dbReference type="AlphaFoldDB" id="A0ABD0BK51"/>
<evidence type="ECO:0000313" key="2">
    <source>
        <dbReference type="Proteomes" id="UP001205910"/>
    </source>
</evidence>